<reference evidence="2" key="1">
    <citation type="submission" date="2021-02" db="EMBL/GenBank/DDBJ databases">
        <authorList>
            <person name="Nowell W R."/>
        </authorList>
    </citation>
    <scope>NUCLEOTIDE SEQUENCE</scope>
</reference>
<dbReference type="EMBL" id="CAJOAX010058239">
    <property type="protein sequence ID" value="CAF4334902.1"/>
    <property type="molecule type" value="Genomic_DNA"/>
</dbReference>
<evidence type="ECO:0000313" key="3">
    <source>
        <dbReference type="Proteomes" id="UP000663823"/>
    </source>
</evidence>
<accession>A0A820JYA2</accession>
<feature type="region of interest" description="Disordered" evidence="1">
    <location>
        <begin position="1"/>
        <end position="22"/>
    </location>
</feature>
<feature type="non-terminal residue" evidence="2">
    <location>
        <position position="1"/>
    </location>
</feature>
<dbReference type="AlphaFoldDB" id="A0A820JYA2"/>
<feature type="compositionally biased region" description="Acidic residues" evidence="1">
    <location>
        <begin position="1"/>
        <end position="10"/>
    </location>
</feature>
<evidence type="ECO:0000313" key="2">
    <source>
        <dbReference type="EMBL" id="CAF4334902.1"/>
    </source>
</evidence>
<protein>
    <submittedName>
        <fullName evidence="2">Uncharacterized protein</fullName>
    </submittedName>
</protein>
<proteinExistence type="predicted"/>
<sequence>GSDFGDEIGSDNEGSFLSSAGKHRAKQLVGSAEFKEVKQTQQQTVVPKVDVDIQVRPNVEDQQTSTGDILSTK</sequence>
<comment type="caution">
    <text evidence="2">The sequence shown here is derived from an EMBL/GenBank/DDBJ whole genome shotgun (WGS) entry which is preliminary data.</text>
</comment>
<dbReference type="Proteomes" id="UP000663823">
    <property type="component" value="Unassembled WGS sequence"/>
</dbReference>
<name>A0A820JYA2_9BILA</name>
<gene>
    <name evidence="2" type="ORF">OTI717_LOCUS43075</name>
</gene>
<evidence type="ECO:0000256" key="1">
    <source>
        <dbReference type="SAM" id="MobiDB-lite"/>
    </source>
</evidence>
<organism evidence="2 3">
    <name type="scientific">Rotaria sordida</name>
    <dbReference type="NCBI Taxonomy" id="392033"/>
    <lineage>
        <taxon>Eukaryota</taxon>
        <taxon>Metazoa</taxon>
        <taxon>Spiralia</taxon>
        <taxon>Gnathifera</taxon>
        <taxon>Rotifera</taxon>
        <taxon>Eurotatoria</taxon>
        <taxon>Bdelloidea</taxon>
        <taxon>Philodinida</taxon>
        <taxon>Philodinidae</taxon>
        <taxon>Rotaria</taxon>
    </lineage>
</organism>